<proteinExistence type="predicted"/>
<organism evidence="2 3">
    <name type="scientific">Phomopsis amygdali</name>
    <name type="common">Fusicoccum amygdali</name>
    <dbReference type="NCBI Taxonomy" id="1214568"/>
    <lineage>
        <taxon>Eukaryota</taxon>
        <taxon>Fungi</taxon>
        <taxon>Dikarya</taxon>
        <taxon>Ascomycota</taxon>
        <taxon>Pezizomycotina</taxon>
        <taxon>Sordariomycetes</taxon>
        <taxon>Sordariomycetidae</taxon>
        <taxon>Diaporthales</taxon>
        <taxon>Diaporthaceae</taxon>
        <taxon>Diaporthe</taxon>
    </lineage>
</organism>
<feature type="compositionally biased region" description="Gly residues" evidence="1">
    <location>
        <begin position="15"/>
        <end position="29"/>
    </location>
</feature>
<feature type="region of interest" description="Disordered" evidence="1">
    <location>
        <begin position="1"/>
        <end position="60"/>
    </location>
</feature>
<accession>A0AAD9S408</accession>
<dbReference type="PANTHER" id="PTHR35179:SF2">
    <property type="entry name" value="START DOMAIN-CONTAINING PROTEIN"/>
    <property type="match status" value="1"/>
</dbReference>
<evidence type="ECO:0000313" key="2">
    <source>
        <dbReference type="EMBL" id="KAK2597594.1"/>
    </source>
</evidence>
<evidence type="ECO:0008006" key="4">
    <source>
        <dbReference type="Google" id="ProtNLM"/>
    </source>
</evidence>
<gene>
    <name evidence="2" type="ORF">N8I77_012372</name>
</gene>
<comment type="caution">
    <text evidence="2">The sequence shown here is derived from an EMBL/GenBank/DDBJ whole genome shotgun (WGS) entry which is preliminary data.</text>
</comment>
<feature type="compositionally biased region" description="Acidic residues" evidence="1">
    <location>
        <begin position="467"/>
        <end position="478"/>
    </location>
</feature>
<dbReference type="Proteomes" id="UP001265746">
    <property type="component" value="Unassembled WGS sequence"/>
</dbReference>
<feature type="region of interest" description="Disordered" evidence="1">
    <location>
        <begin position="451"/>
        <end position="480"/>
    </location>
</feature>
<evidence type="ECO:0000256" key="1">
    <source>
        <dbReference type="SAM" id="MobiDB-lite"/>
    </source>
</evidence>
<dbReference type="EMBL" id="JAUJFL010000009">
    <property type="protein sequence ID" value="KAK2597594.1"/>
    <property type="molecule type" value="Genomic_DNA"/>
</dbReference>
<dbReference type="PANTHER" id="PTHR35179">
    <property type="entry name" value="PROTEIN CBG02620"/>
    <property type="match status" value="1"/>
</dbReference>
<protein>
    <recommendedName>
        <fullName evidence="4">Geranylgeranyl pyrophosphate synthetase</fullName>
    </recommendedName>
</protein>
<sequence length="503" mass="55772">MLSSSEFSGNRSWQGNGGGRGRGGFGGMRGSFQGSYGRSGREGLVKGKRPQFSSPEPALGSLLSTLSQTDFNTTAGKYESDSSITDCVTVTSYNWLDRAEPTIAVPGKPAKWTPLVAPRQLKPDDGQYFRDPNAAHHPKHPMEPMILAVLAQSTHDAIEDDVVACGSTLGNLLRFIRGEDKQFRILVELVEGAVFFIRRENTPRELIPDVKGYGHSFPEAYTTWDADVKGSVSHQRIISYRFGDLRFLMRFEGDGYIQAGGEDKKTSQYRPSELTDVIAKDAVDGLTAALDQSRMTAAAPSAGSELTVSSAGKLVNQECVFDLKTRSIRRKEVASFEDTFAEQLPRLWVAQIPQFILAYHDRGTFEDITVKDTRKDVKAWERQQVDVLSRLAALIHHIINLVKSRPDGKLELRHVTVGTLEVREQLADAGDALSDAVRDLWAKERGTADGVSSERKDVDGGEHRDYEEEPEYNEDAFDWDDRSEPDFTACSADHCGYCGRCSY</sequence>
<reference evidence="2" key="1">
    <citation type="submission" date="2023-06" db="EMBL/GenBank/DDBJ databases">
        <authorList>
            <person name="Noh H."/>
        </authorList>
    </citation>
    <scope>NUCLEOTIDE SEQUENCE</scope>
    <source>
        <strain evidence="2">DUCC20226</strain>
    </source>
</reference>
<dbReference type="AlphaFoldDB" id="A0AAD9S408"/>
<evidence type="ECO:0000313" key="3">
    <source>
        <dbReference type="Proteomes" id="UP001265746"/>
    </source>
</evidence>
<name>A0AAD9S408_PHOAM</name>
<feature type="compositionally biased region" description="Basic and acidic residues" evidence="1">
    <location>
        <begin position="451"/>
        <end position="466"/>
    </location>
</feature>
<keyword evidence="3" id="KW-1185">Reference proteome</keyword>